<dbReference type="AlphaFoldDB" id="A0A8J6Y5W2"/>
<dbReference type="PANTHER" id="PTHR12697">
    <property type="entry name" value="PBS LYASE HEAT-LIKE PROTEIN"/>
    <property type="match status" value="1"/>
</dbReference>
<dbReference type="EMBL" id="JACXWD010000015">
    <property type="protein sequence ID" value="MBD3867730.1"/>
    <property type="molecule type" value="Genomic_DNA"/>
</dbReference>
<keyword evidence="1" id="KW-0732">Signal</keyword>
<organism evidence="2 3">
    <name type="scientific">Candidatus Polarisedimenticola svalbardensis</name>
    <dbReference type="NCBI Taxonomy" id="2886004"/>
    <lineage>
        <taxon>Bacteria</taxon>
        <taxon>Pseudomonadati</taxon>
        <taxon>Acidobacteriota</taxon>
        <taxon>Candidatus Polarisedimenticolia</taxon>
        <taxon>Candidatus Polarisedimenticolales</taxon>
        <taxon>Candidatus Polarisedimenticolaceae</taxon>
        <taxon>Candidatus Polarisedimenticola</taxon>
    </lineage>
</organism>
<dbReference type="Proteomes" id="UP000648239">
    <property type="component" value="Unassembled WGS sequence"/>
</dbReference>
<feature type="signal peptide" evidence="1">
    <location>
        <begin position="1"/>
        <end position="21"/>
    </location>
</feature>
<name>A0A8J6Y5W2_9BACT</name>
<gene>
    <name evidence="2" type="ORF">IFK94_06375</name>
</gene>
<dbReference type="Pfam" id="PF13646">
    <property type="entry name" value="HEAT_2"/>
    <property type="match status" value="2"/>
</dbReference>
<dbReference type="PANTHER" id="PTHR12697:SF5">
    <property type="entry name" value="DEOXYHYPUSINE HYDROXYLASE"/>
    <property type="match status" value="1"/>
</dbReference>
<reference evidence="2 3" key="1">
    <citation type="submission" date="2020-08" db="EMBL/GenBank/DDBJ databases">
        <title>Acidobacteriota in marine sediments use diverse sulfur dissimilation pathways.</title>
        <authorList>
            <person name="Wasmund K."/>
        </authorList>
    </citation>
    <scope>NUCLEOTIDE SEQUENCE [LARGE SCALE GENOMIC DNA]</scope>
    <source>
        <strain evidence="2">MAG AM4</strain>
    </source>
</reference>
<proteinExistence type="predicted"/>
<comment type="caution">
    <text evidence="2">The sequence shown here is derived from an EMBL/GenBank/DDBJ whole genome shotgun (WGS) entry which is preliminary data.</text>
</comment>
<dbReference type="SUPFAM" id="SSF48371">
    <property type="entry name" value="ARM repeat"/>
    <property type="match status" value="2"/>
</dbReference>
<dbReference type="GO" id="GO:0016491">
    <property type="term" value="F:oxidoreductase activity"/>
    <property type="evidence" value="ECO:0007669"/>
    <property type="project" value="TreeGrafter"/>
</dbReference>
<dbReference type="Gene3D" id="1.25.10.10">
    <property type="entry name" value="Leucine-rich Repeat Variant"/>
    <property type="match status" value="3"/>
</dbReference>
<dbReference type="InterPro" id="IPR016024">
    <property type="entry name" value="ARM-type_fold"/>
</dbReference>
<evidence type="ECO:0000313" key="2">
    <source>
        <dbReference type="EMBL" id="MBD3867730.1"/>
    </source>
</evidence>
<protein>
    <submittedName>
        <fullName evidence="2">HEAT repeat domain-containing protein</fullName>
    </submittedName>
</protein>
<dbReference type="InterPro" id="IPR011989">
    <property type="entry name" value="ARM-like"/>
</dbReference>
<dbReference type="SMART" id="SM00567">
    <property type="entry name" value="EZ_HEAT"/>
    <property type="match status" value="7"/>
</dbReference>
<evidence type="ECO:0000256" key="1">
    <source>
        <dbReference type="SAM" id="SignalP"/>
    </source>
</evidence>
<evidence type="ECO:0000313" key="3">
    <source>
        <dbReference type="Proteomes" id="UP000648239"/>
    </source>
</evidence>
<accession>A0A8J6Y5W2</accession>
<sequence>MRFPILLLCTLLTITVSPLNAQEASPAEELLAFEKLRDQVESAYSLCTDPPEGVHDRQSGCYEATQLLLAMGPDVIPFVENELTQETAFLEYLALNVLSFMPSEETIRIVKEAIQRFDRGDENARTRMLKLSALHALAVQGDPAAVDLGNSGRIQVGLDRNLFLKTPLMTVLATLTVPESIPRLEKQITLYGDEDRYLDQLLAATTAYSQVAVPESFDTLSRLLKHPEWPVRMAAVDGFRRLGDARSVDRLLEILNKEEDRRIRLESAQCLQRLKPPLAYERILAVLEKEPFYPVRGVLYKTIAQIGGSNAVPALLQHRGSPDPDDRRVLVAALGWTGSTKALPVIRKGLQDRDDRVVFAALEALDRIGTPGAIDSMLSTLNAPGIGPATVALDLLVAREESRAAPRIASRLLSGLLAGDASPQDRDGVRNFSRGLVSLRYAKAHRDISAALQRQTDPVIREILVETATHLRLIETNGSDVDLWAGHFKQDNHATRSLVAANLGSLGTRKAVDRLLAEFKEADLDLKLDIVRHLNRADAGQVAGLLEEIMTSPDYSPGAFGPLRATAAWTAGRIGGEQMIALLQAASEQVQGADWFYLLYLMKAAGKDAIPHLEAVRVPRLRLLDSWRWHENRVLETVADDLRGGVTSPLLDTPPEKLEIQHL</sequence>
<dbReference type="InterPro" id="IPR004155">
    <property type="entry name" value="PBS_lyase_HEAT"/>
</dbReference>
<feature type="chain" id="PRO_5035154250" evidence="1">
    <location>
        <begin position="22"/>
        <end position="663"/>
    </location>
</feature>